<evidence type="ECO:0000256" key="2">
    <source>
        <dbReference type="ARBA" id="ARBA00022475"/>
    </source>
</evidence>
<evidence type="ECO:0000256" key="1">
    <source>
        <dbReference type="ARBA" id="ARBA00004651"/>
    </source>
</evidence>
<keyword evidence="3 7" id="KW-0812">Transmembrane</keyword>
<dbReference type="Proteomes" id="UP000595437">
    <property type="component" value="Chromosome 2"/>
</dbReference>
<name>A0A7T8KKK1_CALRO</name>
<evidence type="ECO:0000256" key="6">
    <source>
        <dbReference type="ARBA" id="ARBA00023170"/>
    </source>
</evidence>
<keyword evidence="4 7" id="KW-1133">Transmembrane helix</keyword>
<evidence type="ECO:0000313" key="8">
    <source>
        <dbReference type="EMBL" id="QQP57643.1"/>
    </source>
</evidence>
<keyword evidence="2" id="KW-1003">Cell membrane</keyword>
<dbReference type="GO" id="GO:0042277">
    <property type="term" value="F:peptide binding"/>
    <property type="evidence" value="ECO:0007669"/>
    <property type="project" value="TreeGrafter"/>
</dbReference>
<dbReference type="InterPro" id="IPR000276">
    <property type="entry name" value="GPCR_Rhodpsn"/>
</dbReference>
<dbReference type="GO" id="GO:0032870">
    <property type="term" value="P:cellular response to hormone stimulus"/>
    <property type="evidence" value="ECO:0007669"/>
    <property type="project" value="TreeGrafter"/>
</dbReference>
<keyword evidence="9" id="KW-1185">Reference proteome</keyword>
<keyword evidence="5 7" id="KW-0472">Membrane</keyword>
<feature type="non-terminal residue" evidence="8">
    <location>
        <position position="1"/>
    </location>
</feature>
<evidence type="ECO:0000256" key="7">
    <source>
        <dbReference type="SAM" id="Phobius"/>
    </source>
</evidence>
<comment type="subcellular location">
    <subcellularLocation>
        <location evidence="1">Cell membrane</location>
        <topology evidence="1">Multi-pass membrane protein</topology>
    </subcellularLocation>
</comment>
<feature type="transmembrane region" description="Helical" evidence="7">
    <location>
        <begin position="56"/>
        <end position="76"/>
    </location>
</feature>
<evidence type="ECO:0000256" key="4">
    <source>
        <dbReference type="ARBA" id="ARBA00022989"/>
    </source>
</evidence>
<dbReference type="PANTHER" id="PTHR24241:SF161">
    <property type="entry name" value="G-PROTEIN COUPLED RECEPTORS FAMILY 1 PROFILE DOMAIN-CONTAINING PROTEIN"/>
    <property type="match status" value="1"/>
</dbReference>
<keyword evidence="6 8" id="KW-0675">Receptor</keyword>
<dbReference type="EMBL" id="CP045891">
    <property type="protein sequence ID" value="QQP57643.1"/>
    <property type="molecule type" value="Genomic_DNA"/>
</dbReference>
<feature type="transmembrane region" description="Helical" evidence="7">
    <location>
        <begin position="161"/>
        <end position="181"/>
    </location>
</feature>
<sequence>MEANMSDPSNLNFSSNTQLPPSNQALGPWNHHCPHHPWQLHRHTRHCNAPHQMTRMYFFILHLSIADVLTAFLTLLPELIWTYTSPNFYGGGALCKILLRAHHDGHRPLPRHLQPSIQMHLDPKAIQIMIGLAWLAIIFGSSEAKYSCSASFVVDWGQKAYVTWFAVSNFFFPLLILIYCYGRICKTIWDNFNSKVPLSSDAGG</sequence>
<dbReference type="AlphaFoldDB" id="A0A7T8KKK1"/>
<evidence type="ECO:0000256" key="3">
    <source>
        <dbReference type="ARBA" id="ARBA00022692"/>
    </source>
</evidence>
<dbReference type="Gene3D" id="1.20.1070.10">
    <property type="entry name" value="Rhodopsin 7-helix transmembrane proteins"/>
    <property type="match status" value="2"/>
</dbReference>
<dbReference type="GO" id="GO:0005886">
    <property type="term" value="C:plasma membrane"/>
    <property type="evidence" value="ECO:0007669"/>
    <property type="project" value="UniProtKB-SubCell"/>
</dbReference>
<protein>
    <submittedName>
        <fullName evidence="8">G protein-coupled receptor Tc 45</fullName>
    </submittedName>
</protein>
<gene>
    <name evidence="8" type="ORF">FKW44_002701</name>
</gene>
<dbReference type="SUPFAM" id="SSF81321">
    <property type="entry name" value="Family A G protein-coupled receptor-like"/>
    <property type="match status" value="1"/>
</dbReference>
<evidence type="ECO:0000256" key="5">
    <source>
        <dbReference type="ARBA" id="ARBA00023136"/>
    </source>
</evidence>
<evidence type="ECO:0000313" key="9">
    <source>
        <dbReference type="Proteomes" id="UP000595437"/>
    </source>
</evidence>
<dbReference type="OrthoDB" id="6435638at2759"/>
<proteinExistence type="predicted"/>
<dbReference type="PRINTS" id="PR00237">
    <property type="entry name" value="GPCRRHODOPSN"/>
</dbReference>
<dbReference type="PANTHER" id="PTHR24241">
    <property type="entry name" value="NEUROPEPTIDE RECEPTOR-RELATED G-PROTEIN COUPLED RECEPTOR"/>
    <property type="match status" value="1"/>
</dbReference>
<organism evidence="8 9">
    <name type="scientific">Caligus rogercresseyi</name>
    <name type="common">Sea louse</name>
    <dbReference type="NCBI Taxonomy" id="217165"/>
    <lineage>
        <taxon>Eukaryota</taxon>
        <taxon>Metazoa</taxon>
        <taxon>Ecdysozoa</taxon>
        <taxon>Arthropoda</taxon>
        <taxon>Crustacea</taxon>
        <taxon>Multicrustacea</taxon>
        <taxon>Hexanauplia</taxon>
        <taxon>Copepoda</taxon>
        <taxon>Siphonostomatoida</taxon>
        <taxon>Caligidae</taxon>
        <taxon>Caligus</taxon>
    </lineage>
</organism>
<dbReference type="GO" id="GO:0005000">
    <property type="term" value="F:vasopressin receptor activity"/>
    <property type="evidence" value="ECO:0007669"/>
    <property type="project" value="TreeGrafter"/>
</dbReference>
<reference evidence="9" key="1">
    <citation type="submission" date="2021-01" db="EMBL/GenBank/DDBJ databases">
        <title>Caligus Genome Assembly.</title>
        <authorList>
            <person name="Gallardo-Escarate C."/>
        </authorList>
    </citation>
    <scope>NUCLEOTIDE SEQUENCE [LARGE SCALE GENOMIC DNA]</scope>
</reference>
<accession>A0A7T8KKK1</accession>